<dbReference type="Proteomes" id="UP000747542">
    <property type="component" value="Unassembled WGS sequence"/>
</dbReference>
<dbReference type="EMBL" id="JAHLQT010024847">
    <property type="protein sequence ID" value="KAG7164949.1"/>
    <property type="molecule type" value="Genomic_DNA"/>
</dbReference>
<dbReference type="AlphaFoldDB" id="A0A8J5K4U3"/>
<gene>
    <name evidence="1" type="ORF">Hamer_G004673</name>
</gene>
<name>A0A8J5K4U3_HOMAM</name>
<comment type="caution">
    <text evidence="1">The sequence shown here is derived from an EMBL/GenBank/DDBJ whole genome shotgun (WGS) entry which is preliminary data.</text>
</comment>
<sequence length="145" mass="15900">MIISSYVWDLLRSPRYYGSNVSSSTSHVSSISSSDPSISTTFRGGENSFWCLSSRSPSLPLSPVHGDKESKNLPSGYSTKTEFLDHKQALTSASLRLQPLGLSTLGPHHTHTPQQYSLVRMTTTCHPSLTCTDDHHLPSIPHVYG</sequence>
<accession>A0A8J5K4U3</accession>
<evidence type="ECO:0000313" key="2">
    <source>
        <dbReference type="Proteomes" id="UP000747542"/>
    </source>
</evidence>
<reference evidence="1" key="1">
    <citation type="journal article" date="2021" name="Sci. Adv.">
        <title>The American lobster genome reveals insights on longevity, neural, and immune adaptations.</title>
        <authorList>
            <person name="Polinski J.M."/>
            <person name="Zimin A.V."/>
            <person name="Clark K.F."/>
            <person name="Kohn A.B."/>
            <person name="Sadowski N."/>
            <person name="Timp W."/>
            <person name="Ptitsyn A."/>
            <person name="Khanna P."/>
            <person name="Romanova D.Y."/>
            <person name="Williams P."/>
            <person name="Greenwood S.J."/>
            <person name="Moroz L.L."/>
            <person name="Walt D.R."/>
            <person name="Bodnar A.G."/>
        </authorList>
    </citation>
    <scope>NUCLEOTIDE SEQUENCE</scope>
    <source>
        <strain evidence="1">GMGI-L3</strain>
    </source>
</reference>
<protein>
    <submittedName>
        <fullName evidence="1">Uncharacterized protein</fullName>
    </submittedName>
</protein>
<organism evidence="1 2">
    <name type="scientific">Homarus americanus</name>
    <name type="common">American lobster</name>
    <dbReference type="NCBI Taxonomy" id="6706"/>
    <lineage>
        <taxon>Eukaryota</taxon>
        <taxon>Metazoa</taxon>
        <taxon>Ecdysozoa</taxon>
        <taxon>Arthropoda</taxon>
        <taxon>Crustacea</taxon>
        <taxon>Multicrustacea</taxon>
        <taxon>Malacostraca</taxon>
        <taxon>Eumalacostraca</taxon>
        <taxon>Eucarida</taxon>
        <taxon>Decapoda</taxon>
        <taxon>Pleocyemata</taxon>
        <taxon>Astacidea</taxon>
        <taxon>Nephropoidea</taxon>
        <taxon>Nephropidae</taxon>
        <taxon>Homarus</taxon>
    </lineage>
</organism>
<evidence type="ECO:0000313" key="1">
    <source>
        <dbReference type="EMBL" id="KAG7164949.1"/>
    </source>
</evidence>
<proteinExistence type="predicted"/>
<keyword evidence="2" id="KW-1185">Reference proteome</keyword>